<keyword evidence="3" id="KW-0418">Kinase</keyword>
<evidence type="ECO:0000256" key="1">
    <source>
        <dbReference type="SAM" id="MobiDB-lite"/>
    </source>
</evidence>
<feature type="region of interest" description="Disordered" evidence="1">
    <location>
        <begin position="126"/>
        <end position="148"/>
    </location>
</feature>
<name>A0A7G9RP74_9BURK</name>
<sequence>MNFRKYLIPLGIVCLFFASYNAWGWQGPITVLGGLVMWALLHYTRIMNVMQKANKRPIGYVGSAVMLNAKLRPGVNLLHVIAMTQSLGERLTELGQDPEIYRWTDGTRSFVTVELVNGRVVKWELTRPGNPEEDGSEGASAAISSTQS</sequence>
<protein>
    <submittedName>
        <fullName evidence="3">Glycerate kinase</fullName>
    </submittedName>
</protein>
<evidence type="ECO:0000256" key="2">
    <source>
        <dbReference type="SAM" id="Phobius"/>
    </source>
</evidence>
<reference evidence="3 4" key="1">
    <citation type="submission" date="2020-08" db="EMBL/GenBank/DDBJ databases">
        <title>Genome sequence of Diaphorobacter ruginosibacter DSM 27467T.</title>
        <authorList>
            <person name="Hyun D.-W."/>
            <person name="Bae J.-W."/>
        </authorList>
    </citation>
    <scope>NUCLEOTIDE SEQUENCE [LARGE SCALE GENOMIC DNA]</scope>
    <source>
        <strain evidence="3 4">DSM 27467</strain>
    </source>
</reference>
<dbReference type="AlphaFoldDB" id="A0A7G9RP74"/>
<dbReference type="KEGG" id="drg:H9K76_00370"/>
<keyword evidence="2" id="KW-1133">Transmembrane helix</keyword>
<dbReference type="Proteomes" id="UP000515811">
    <property type="component" value="Chromosome"/>
</dbReference>
<dbReference type="EMBL" id="CP060714">
    <property type="protein sequence ID" value="QNN57399.1"/>
    <property type="molecule type" value="Genomic_DNA"/>
</dbReference>
<feature type="transmembrane region" description="Helical" evidence="2">
    <location>
        <begin position="7"/>
        <end position="23"/>
    </location>
</feature>
<keyword evidence="3" id="KW-0808">Transferase</keyword>
<dbReference type="RefSeq" id="WP_187597653.1">
    <property type="nucleotide sequence ID" value="NZ_CP060714.1"/>
</dbReference>
<keyword evidence="2" id="KW-0472">Membrane</keyword>
<keyword evidence="2" id="KW-0812">Transmembrane</keyword>
<dbReference type="GO" id="GO:0016301">
    <property type="term" value="F:kinase activity"/>
    <property type="evidence" value="ECO:0007669"/>
    <property type="project" value="UniProtKB-KW"/>
</dbReference>
<organism evidence="3 4">
    <name type="scientific">Diaphorobacter ruginosibacter</name>
    <dbReference type="NCBI Taxonomy" id="1715720"/>
    <lineage>
        <taxon>Bacteria</taxon>
        <taxon>Pseudomonadati</taxon>
        <taxon>Pseudomonadota</taxon>
        <taxon>Betaproteobacteria</taxon>
        <taxon>Burkholderiales</taxon>
        <taxon>Comamonadaceae</taxon>
        <taxon>Diaphorobacter</taxon>
    </lineage>
</organism>
<evidence type="ECO:0000313" key="4">
    <source>
        <dbReference type="Proteomes" id="UP000515811"/>
    </source>
</evidence>
<evidence type="ECO:0000313" key="3">
    <source>
        <dbReference type="EMBL" id="QNN57399.1"/>
    </source>
</evidence>
<accession>A0A7G9RP74</accession>
<gene>
    <name evidence="3" type="ORF">H9K76_00370</name>
</gene>
<feature type="transmembrane region" description="Helical" evidence="2">
    <location>
        <begin position="29"/>
        <end position="46"/>
    </location>
</feature>
<proteinExistence type="predicted"/>
<keyword evidence="4" id="KW-1185">Reference proteome</keyword>